<evidence type="ECO:0000256" key="1">
    <source>
        <dbReference type="SAM" id="MobiDB-lite"/>
    </source>
</evidence>
<dbReference type="SMART" id="SM00245">
    <property type="entry name" value="TSPc"/>
    <property type="match status" value="1"/>
</dbReference>
<dbReference type="GO" id="GO:0007165">
    <property type="term" value="P:signal transduction"/>
    <property type="evidence" value="ECO:0007669"/>
    <property type="project" value="TreeGrafter"/>
</dbReference>
<dbReference type="Proteomes" id="UP000651668">
    <property type="component" value="Unassembled WGS sequence"/>
</dbReference>
<reference evidence="4" key="2">
    <citation type="submission" date="2020-09" db="EMBL/GenBank/DDBJ databases">
        <authorList>
            <person name="Sun Q."/>
            <person name="Zhou Y."/>
        </authorList>
    </citation>
    <scope>NUCLEOTIDE SEQUENCE</scope>
    <source>
        <strain evidence="4">CGMCC 1.15343</strain>
    </source>
</reference>
<feature type="signal peptide" evidence="2">
    <location>
        <begin position="1"/>
        <end position="24"/>
    </location>
</feature>
<organism evidence="4 5">
    <name type="scientific">Pedobacter quisquiliarum</name>
    <dbReference type="NCBI Taxonomy" id="1834438"/>
    <lineage>
        <taxon>Bacteria</taxon>
        <taxon>Pseudomonadati</taxon>
        <taxon>Bacteroidota</taxon>
        <taxon>Sphingobacteriia</taxon>
        <taxon>Sphingobacteriales</taxon>
        <taxon>Sphingobacteriaceae</taxon>
        <taxon>Pedobacter</taxon>
    </lineage>
</organism>
<reference evidence="4" key="1">
    <citation type="journal article" date="2014" name="Int. J. Syst. Evol. Microbiol.">
        <title>Complete genome sequence of Corynebacterium casei LMG S-19264T (=DSM 44701T), isolated from a smear-ripened cheese.</title>
        <authorList>
            <consortium name="US DOE Joint Genome Institute (JGI-PGF)"/>
            <person name="Walter F."/>
            <person name="Albersmeier A."/>
            <person name="Kalinowski J."/>
            <person name="Ruckert C."/>
        </authorList>
    </citation>
    <scope>NUCLEOTIDE SEQUENCE</scope>
    <source>
        <strain evidence="4">CGMCC 1.15343</strain>
    </source>
</reference>
<dbReference type="RefSeq" id="WP_188625206.1">
    <property type="nucleotide sequence ID" value="NZ_BMIL01000001.1"/>
</dbReference>
<gene>
    <name evidence="4" type="ORF">GCM10011387_04590</name>
</gene>
<accession>A0A916TZL0</accession>
<dbReference type="GO" id="GO:0004175">
    <property type="term" value="F:endopeptidase activity"/>
    <property type="evidence" value="ECO:0007669"/>
    <property type="project" value="TreeGrafter"/>
</dbReference>
<sequence>MNIKSTWIRSAVTAALIIFTGLSACKKSDSDVDPTEPTTEEPTSSDRADLTKDSIFYYAKEVYLWNESLPSYEQFKPRSFNAATDILSYESELFKISRYGTNPETSQPYEYNRGAPEFPKYSYISDLNDKNPTAGIAPKGSVNTDGDGYDLGIYSFSAFGTDNNYRLYIKAVYPGSSAAEKGLTRGTEVTTIDGKRIGTNFQSEKNLINDLLDNSIPSANLKGLKVDGTPFEVTLTRTSYSSSPVYKSKVFDVNGKKVGYVHLGRFSRLTSPEGSTPSDTNLDPVFAKFASEGLTDLIVDLRYNGGGYVSTAEHLINLIAPSTATGVMYKEVYNKTLQNIDRNKSILKNQPLTDASGNVRYDTNGKILTYANVDYSVSGNTANFKKVGGLTGVKNIVFIVSGNTASASELTINALKPFVNVKLVGTTTYGKPVGFFPVTIENRYDVYFSMFETLNSKDEGKYYAGMKADINDATDDAKRDFDDASENYIAKALNLLAPSATTNANAKASMSVKGRSGVTLNFSPSMTESMKNPGEFVGMIETRHKTR</sequence>
<evidence type="ECO:0000313" key="5">
    <source>
        <dbReference type="Proteomes" id="UP000651668"/>
    </source>
</evidence>
<dbReference type="SUPFAM" id="SSF50156">
    <property type="entry name" value="PDZ domain-like"/>
    <property type="match status" value="1"/>
</dbReference>
<evidence type="ECO:0000313" key="4">
    <source>
        <dbReference type="EMBL" id="GGC54076.1"/>
    </source>
</evidence>
<keyword evidence="2" id="KW-0732">Signal</keyword>
<dbReference type="Gene3D" id="2.30.42.10">
    <property type="match status" value="1"/>
</dbReference>
<dbReference type="PANTHER" id="PTHR32060:SF30">
    <property type="entry name" value="CARBOXY-TERMINAL PROCESSING PROTEASE CTPA"/>
    <property type="match status" value="1"/>
</dbReference>
<dbReference type="EMBL" id="BMIL01000001">
    <property type="protein sequence ID" value="GGC54076.1"/>
    <property type="molecule type" value="Genomic_DNA"/>
</dbReference>
<dbReference type="PANTHER" id="PTHR32060">
    <property type="entry name" value="TAIL-SPECIFIC PROTEASE"/>
    <property type="match status" value="1"/>
</dbReference>
<dbReference type="GO" id="GO:0030288">
    <property type="term" value="C:outer membrane-bounded periplasmic space"/>
    <property type="evidence" value="ECO:0007669"/>
    <property type="project" value="TreeGrafter"/>
</dbReference>
<dbReference type="SUPFAM" id="SSF52096">
    <property type="entry name" value="ClpP/crotonase"/>
    <property type="match status" value="1"/>
</dbReference>
<feature type="domain" description="Tail specific protease" evidence="3">
    <location>
        <begin position="228"/>
        <end position="473"/>
    </location>
</feature>
<evidence type="ECO:0000256" key="2">
    <source>
        <dbReference type="SAM" id="SignalP"/>
    </source>
</evidence>
<dbReference type="Gene3D" id="3.30.750.170">
    <property type="match status" value="1"/>
</dbReference>
<dbReference type="AlphaFoldDB" id="A0A916TZL0"/>
<dbReference type="InterPro" id="IPR005151">
    <property type="entry name" value="Tail-specific_protease"/>
</dbReference>
<protein>
    <recommendedName>
        <fullName evidence="3">Tail specific protease domain-containing protein</fullName>
    </recommendedName>
</protein>
<dbReference type="InterPro" id="IPR029045">
    <property type="entry name" value="ClpP/crotonase-like_dom_sf"/>
</dbReference>
<dbReference type="PROSITE" id="PS51257">
    <property type="entry name" value="PROKAR_LIPOPROTEIN"/>
    <property type="match status" value="1"/>
</dbReference>
<evidence type="ECO:0000259" key="3">
    <source>
        <dbReference type="SMART" id="SM00245"/>
    </source>
</evidence>
<feature type="region of interest" description="Disordered" evidence="1">
    <location>
        <begin position="26"/>
        <end position="46"/>
    </location>
</feature>
<keyword evidence="5" id="KW-1185">Reference proteome</keyword>
<dbReference type="GO" id="GO:0008236">
    <property type="term" value="F:serine-type peptidase activity"/>
    <property type="evidence" value="ECO:0007669"/>
    <property type="project" value="InterPro"/>
</dbReference>
<dbReference type="InterPro" id="IPR036034">
    <property type="entry name" value="PDZ_sf"/>
</dbReference>
<name>A0A916TZL0_9SPHI</name>
<proteinExistence type="predicted"/>
<dbReference type="Pfam" id="PF03572">
    <property type="entry name" value="Peptidase_S41"/>
    <property type="match status" value="1"/>
</dbReference>
<comment type="caution">
    <text evidence="4">The sequence shown here is derived from an EMBL/GenBank/DDBJ whole genome shotgun (WGS) entry which is preliminary data.</text>
</comment>
<feature type="chain" id="PRO_5036881086" description="Tail specific protease domain-containing protein" evidence="2">
    <location>
        <begin position="25"/>
        <end position="547"/>
    </location>
</feature>
<dbReference type="GO" id="GO:0006508">
    <property type="term" value="P:proteolysis"/>
    <property type="evidence" value="ECO:0007669"/>
    <property type="project" value="InterPro"/>
</dbReference>
<dbReference type="Gene3D" id="3.90.226.10">
    <property type="entry name" value="2-enoyl-CoA Hydratase, Chain A, domain 1"/>
    <property type="match status" value="1"/>
</dbReference>